<accession>A0AA39P0M6</accession>
<protein>
    <submittedName>
        <fullName evidence="1">Uncharacterized protein</fullName>
    </submittedName>
</protein>
<proteinExistence type="predicted"/>
<comment type="caution">
    <text evidence="1">The sequence shown here is derived from an EMBL/GenBank/DDBJ whole genome shotgun (WGS) entry which is preliminary data.</text>
</comment>
<dbReference type="Gene3D" id="3.40.50.1460">
    <property type="match status" value="1"/>
</dbReference>
<reference evidence="1" key="1">
    <citation type="submission" date="2023-06" db="EMBL/GenBank/DDBJ databases">
        <authorList>
            <consortium name="Lawrence Berkeley National Laboratory"/>
            <person name="Ahrendt S."/>
            <person name="Sahu N."/>
            <person name="Indic B."/>
            <person name="Wong-Bajracharya J."/>
            <person name="Merenyi Z."/>
            <person name="Ke H.-M."/>
            <person name="Monk M."/>
            <person name="Kocsube S."/>
            <person name="Drula E."/>
            <person name="Lipzen A."/>
            <person name="Balint B."/>
            <person name="Henrissat B."/>
            <person name="Andreopoulos B."/>
            <person name="Martin F.M."/>
            <person name="Harder C.B."/>
            <person name="Rigling D."/>
            <person name="Ford K.L."/>
            <person name="Foster G.D."/>
            <person name="Pangilinan J."/>
            <person name="Papanicolaou A."/>
            <person name="Barry K."/>
            <person name="LaButti K."/>
            <person name="Viragh M."/>
            <person name="Koriabine M."/>
            <person name="Yan M."/>
            <person name="Riley R."/>
            <person name="Champramary S."/>
            <person name="Plett K.L."/>
            <person name="Tsai I.J."/>
            <person name="Slot J."/>
            <person name="Sipos G."/>
            <person name="Plett J."/>
            <person name="Nagy L.G."/>
            <person name="Grigoriev I.V."/>
        </authorList>
    </citation>
    <scope>NUCLEOTIDE SEQUENCE</scope>
    <source>
        <strain evidence="1">HWK02</strain>
    </source>
</reference>
<dbReference type="AlphaFoldDB" id="A0AA39P0M6"/>
<dbReference type="Proteomes" id="UP001175228">
    <property type="component" value="Unassembled WGS sequence"/>
</dbReference>
<evidence type="ECO:0000313" key="1">
    <source>
        <dbReference type="EMBL" id="KAK0475009.1"/>
    </source>
</evidence>
<dbReference type="EMBL" id="JAUEPU010000160">
    <property type="protein sequence ID" value="KAK0475009.1"/>
    <property type="molecule type" value="Genomic_DNA"/>
</dbReference>
<keyword evidence="2" id="KW-1185">Reference proteome</keyword>
<evidence type="ECO:0000313" key="2">
    <source>
        <dbReference type="Proteomes" id="UP001175228"/>
    </source>
</evidence>
<organism evidence="1 2">
    <name type="scientific">Armillaria luteobubalina</name>
    <dbReference type="NCBI Taxonomy" id="153913"/>
    <lineage>
        <taxon>Eukaryota</taxon>
        <taxon>Fungi</taxon>
        <taxon>Dikarya</taxon>
        <taxon>Basidiomycota</taxon>
        <taxon>Agaricomycotina</taxon>
        <taxon>Agaricomycetes</taxon>
        <taxon>Agaricomycetidae</taxon>
        <taxon>Agaricales</taxon>
        <taxon>Marasmiineae</taxon>
        <taxon>Physalacriaceae</taxon>
        <taxon>Armillaria</taxon>
    </lineage>
</organism>
<gene>
    <name evidence="1" type="ORF">EDD18DRAFT_1116316</name>
</gene>
<sequence>MHIFGKVVEACRYLDPWSNETPNSSITSEEQRTYESMIRPTRKNIIDMLLKLSTNHQIQHGNNIIIYFSGHGSTYSCSDIYPAGSIADTGAIEALCPMDSTTSSTLFLPKYLAPRDIISPASSITVTLWGSPEYLTRNDIKAKVQNHYSPTPSSCKDMLDAGHSRLKDLESYHDIYNGNWRSDMTSHIILAACQSHELAKEDDRIDGCSGIFTHMLLEALRSDRLEAGSTYHGLLKAIQMPQNTKQTPIAAREHMDVQLWYQNSDV</sequence>
<name>A0AA39P0M6_9AGAR</name>